<protein>
    <submittedName>
        <fullName evidence="2">Uncharacterized protein</fullName>
    </submittedName>
</protein>
<dbReference type="EMBL" id="HG938356">
    <property type="protein sequence ID" value="CDN57570.1"/>
    <property type="molecule type" value="Genomic_DNA"/>
</dbReference>
<dbReference type="Proteomes" id="UP000028186">
    <property type="component" value="Plasmid pHAMBI1141a"/>
</dbReference>
<evidence type="ECO:0000256" key="1">
    <source>
        <dbReference type="SAM" id="MobiDB-lite"/>
    </source>
</evidence>
<proteinExistence type="predicted"/>
<dbReference type="KEGG" id="ngl:RG1141_PA07380"/>
<accession>A0A068TJ81</accession>
<dbReference type="HOGENOM" id="CLU_2343810_0_0_5"/>
<name>A0A068TJ81_NEOGA</name>
<reference evidence="3" key="1">
    <citation type="journal article" date="2014" name="BMC Genomics">
        <title>Genome sequencing of two Neorhizobium galegae strains reveals a noeT gene responsible for the unusual acetylation of the nodulation factors.</title>
        <authorList>
            <person name="Osterman J."/>
            <person name="Marsh J."/>
            <person name="Laine P.K."/>
            <person name="Zeng Z."/>
            <person name="Alatalo E."/>
            <person name="Sullivan J.T."/>
            <person name="Young J.P."/>
            <person name="Thomas-Oates J."/>
            <person name="Paulin L."/>
            <person name="Lindstrom K."/>
        </authorList>
    </citation>
    <scope>NUCLEOTIDE SEQUENCE [LARGE SCALE GENOMIC DNA]</scope>
    <source>
        <strain evidence="3">HAMBI 1141</strain>
        <plasmid evidence="3">II</plasmid>
    </source>
</reference>
<evidence type="ECO:0000313" key="2">
    <source>
        <dbReference type="EMBL" id="CDN57570.1"/>
    </source>
</evidence>
<keyword evidence="2" id="KW-0614">Plasmid</keyword>
<evidence type="ECO:0000313" key="3">
    <source>
        <dbReference type="Proteomes" id="UP000028186"/>
    </source>
</evidence>
<geneLocation type="plasmid" evidence="3">
    <name>II</name>
</geneLocation>
<feature type="region of interest" description="Disordered" evidence="1">
    <location>
        <begin position="73"/>
        <end position="97"/>
    </location>
</feature>
<sequence>MPKLDNSSRHFQRKISEFRELRIAPIAPKRVLENIRPYLINLIIYRKPPPILNGRLDIPSGVSSGLHRGRVRSLENSLEANHADDSRSNSSTDRYPH</sequence>
<feature type="compositionally biased region" description="Polar residues" evidence="1">
    <location>
        <begin position="88"/>
        <end position="97"/>
    </location>
</feature>
<gene>
    <name evidence="2" type="ORF">RG1141_PA07380</name>
</gene>
<dbReference type="RefSeq" id="WP_162182357.1">
    <property type="nucleotide sequence ID" value="NZ_HG938356.1"/>
</dbReference>
<organism evidence="2 3">
    <name type="scientific">Neorhizobium galegae bv. officinalis bv. officinalis str. HAMBI 1141</name>
    <dbReference type="NCBI Taxonomy" id="1028801"/>
    <lineage>
        <taxon>Bacteria</taxon>
        <taxon>Pseudomonadati</taxon>
        <taxon>Pseudomonadota</taxon>
        <taxon>Alphaproteobacteria</taxon>
        <taxon>Hyphomicrobiales</taxon>
        <taxon>Rhizobiaceae</taxon>
        <taxon>Rhizobium/Agrobacterium group</taxon>
        <taxon>Neorhizobium</taxon>
    </lineage>
</organism>
<dbReference type="AlphaFoldDB" id="A0A068TJ81"/>